<dbReference type="EMBL" id="JADKYY010000009">
    <property type="protein sequence ID" value="MBF5027707.1"/>
    <property type="molecule type" value="Genomic_DNA"/>
</dbReference>
<dbReference type="GO" id="GO:0008234">
    <property type="term" value="F:cysteine-type peptidase activity"/>
    <property type="evidence" value="ECO:0007669"/>
    <property type="project" value="UniProtKB-KW"/>
</dbReference>
<dbReference type="Gene3D" id="3.90.1720.10">
    <property type="entry name" value="endopeptidase domain like (from Nostoc punctiforme)"/>
    <property type="match status" value="1"/>
</dbReference>
<dbReference type="InterPro" id="IPR051202">
    <property type="entry name" value="Peptidase_C40"/>
</dbReference>
<evidence type="ECO:0000259" key="5">
    <source>
        <dbReference type="PROSITE" id="PS51935"/>
    </source>
</evidence>
<gene>
    <name evidence="6" type="ORF">IC612_07840</name>
</gene>
<dbReference type="InterPro" id="IPR000064">
    <property type="entry name" value="NLP_P60_dom"/>
</dbReference>
<keyword evidence="4" id="KW-0788">Thiol protease</keyword>
<sequence length="232" mass="25501">MNASYCNVSVASMKLEPTDESPLITQLLYGEKFAVEQLEGRWAYGTHLFDGTPGWVLSSQLVKSEIPHVREMIHDKYVSLKTANGDLLLSMGSEPSTNSFAGTIDSRERTIVDTAKELLQVPELTGGRSAFGIDSAAFVQLVYKVHGKSIPRNVPQQAMIGHPYTFLAEAQPGDMAFFEDSDGRINHVGILISSELIVHVDGVVKIDRLDNAGIFSDAMGRHTHKLRFAIQI</sequence>
<dbReference type="Pfam" id="PF00877">
    <property type="entry name" value="NLPC_P60"/>
    <property type="match status" value="1"/>
</dbReference>
<dbReference type="AlphaFoldDB" id="A0A930YWH3"/>
<evidence type="ECO:0000256" key="3">
    <source>
        <dbReference type="ARBA" id="ARBA00022801"/>
    </source>
</evidence>
<comment type="caution">
    <text evidence="6">The sequence shown here is derived from an EMBL/GenBank/DDBJ whole genome shotgun (WGS) entry which is preliminary data.</text>
</comment>
<evidence type="ECO:0000256" key="1">
    <source>
        <dbReference type="ARBA" id="ARBA00007074"/>
    </source>
</evidence>
<dbReference type="Pfam" id="PF18348">
    <property type="entry name" value="SH3_16"/>
    <property type="match status" value="1"/>
</dbReference>
<evidence type="ECO:0000313" key="7">
    <source>
        <dbReference type="Proteomes" id="UP000694480"/>
    </source>
</evidence>
<reference evidence="6" key="1">
    <citation type="submission" date="2020-11" db="EMBL/GenBank/DDBJ databases">
        <title>Genome seq and assembly of Planobacterium sp.</title>
        <authorList>
            <person name="Chhetri G."/>
        </authorList>
    </citation>
    <scope>NUCLEOTIDE SEQUENCE</scope>
    <source>
        <strain evidence="6">GCR5</strain>
    </source>
</reference>
<dbReference type="SUPFAM" id="SSF54001">
    <property type="entry name" value="Cysteine proteinases"/>
    <property type="match status" value="1"/>
</dbReference>
<feature type="domain" description="NlpC/P60" evidence="5">
    <location>
        <begin position="105"/>
        <end position="232"/>
    </location>
</feature>
<dbReference type="InterPro" id="IPR041382">
    <property type="entry name" value="SH3_16"/>
</dbReference>
<dbReference type="Proteomes" id="UP000694480">
    <property type="component" value="Unassembled WGS sequence"/>
</dbReference>
<dbReference type="PROSITE" id="PS51935">
    <property type="entry name" value="NLPC_P60"/>
    <property type="match status" value="1"/>
</dbReference>
<protein>
    <submittedName>
        <fullName evidence="6">C40 family peptidase</fullName>
    </submittedName>
</protein>
<keyword evidence="7" id="KW-1185">Reference proteome</keyword>
<accession>A0A930YWH3</accession>
<dbReference type="RefSeq" id="WP_194739635.1">
    <property type="nucleotide sequence ID" value="NZ_JADKYY010000009.1"/>
</dbReference>
<keyword evidence="3" id="KW-0378">Hydrolase</keyword>
<proteinExistence type="inferred from homology"/>
<evidence type="ECO:0000256" key="4">
    <source>
        <dbReference type="ARBA" id="ARBA00022807"/>
    </source>
</evidence>
<comment type="similarity">
    <text evidence="1">Belongs to the peptidase C40 family.</text>
</comment>
<dbReference type="InterPro" id="IPR038765">
    <property type="entry name" value="Papain-like_cys_pep_sf"/>
</dbReference>
<name>A0A930YWH3_9FLAO</name>
<evidence type="ECO:0000256" key="2">
    <source>
        <dbReference type="ARBA" id="ARBA00022670"/>
    </source>
</evidence>
<dbReference type="PANTHER" id="PTHR47053:SF1">
    <property type="entry name" value="MUREIN DD-ENDOPEPTIDASE MEPH-RELATED"/>
    <property type="match status" value="1"/>
</dbReference>
<keyword evidence="2" id="KW-0645">Protease</keyword>
<dbReference type="Gene3D" id="2.30.30.40">
    <property type="entry name" value="SH3 Domains"/>
    <property type="match status" value="1"/>
</dbReference>
<evidence type="ECO:0000313" key="6">
    <source>
        <dbReference type="EMBL" id="MBF5027707.1"/>
    </source>
</evidence>
<dbReference type="PANTHER" id="PTHR47053">
    <property type="entry name" value="MUREIN DD-ENDOPEPTIDASE MEPH-RELATED"/>
    <property type="match status" value="1"/>
</dbReference>
<organism evidence="6 7">
    <name type="scientific">Planobacterium oryzisoli</name>
    <dbReference type="NCBI Taxonomy" id="2771435"/>
    <lineage>
        <taxon>Bacteria</taxon>
        <taxon>Pseudomonadati</taxon>
        <taxon>Bacteroidota</taxon>
        <taxon>Flavobacteriia</taxon>
        <taxon>Flavobacteriales</taxon>
        <taxon>Weeksellaceae</taxon>
        <taxon>Chryseobacterium group</taxon>
        <taxon>Chryseobacterium</taxon>
    </lineage>
</organism>
<dbReference type="GO" id="GO:0006508">
    <property type="term" value="P:proteolysis"/>
    <property type="evidence" value="ECO:0007669"/>
    <property type="project" value="UniProtKB-KW"/>
</dbReference>